<feature type="non-terminal residue" evidence="2">
    <location>
        <position position="1"/>
    </location>
</feature>
<evidence type="ECO:0000313" key="3">
    <source>
        <dbReference type="Proteomes" id="UP000749646"/>
    </source>
</evidence>
<gene>
    <name evidence="2" type="ORF">BGZ65_004369</name>
</gene>
<organism evidence="2 3">
    <name type="scientific">Modicella reniformis</name>
    <dbReference type="NCBI Taxonomy" id="1440133"/>
    <lineage>
        <taxon>Eukaryota</taxon>
        <taxon>Fungi</taxon>
        <taxon>Fungi incertae sedis</taxon>
        <taxon>Mucoromycota</taxon>
        <taxon>Mortierellomycotina</taxon>
        <taxon>Mortierellomycetes</taxon>
        <taxon>Mortierellales</taxon>
        <taxon>Mortierellaceae</taxon>
        <taxon>Modicella</taxon>
    </lineage>
</organism>
<name>A0A9P6ILB5_9FUNG</name>
<comment type="caution">
    <text evidence="2">The sequence shown here is derived from an EMBL/GenBank/DDBJ whole genome shotgun (WGS) entry which is preliminary data.</text>
</comment>
<feature type="region of interest" description="Disordered" evidence="1">
    <location>
        <begin position="72"/>
        <end position="91"/>
    </location>
</feature>
<feature type="region of interest" description="Disordered" evidence="1">
    <location>
        <begin position="111"/>
        <end position="191"/>
    </location>
</feature>
<dbReference type="Proteomes" id="UP000749646">
    <property type="component" value="Unassembled WGS sequence"/>
</dbReference>
<accession>A0A9P6ILB5</accession>
<protein>
    <submittedName>
        <fullName evidence="2">Uncharacterized protein</fullName>
    </submittedName>
</protein>
<dbReference type="EMBL" id="JAAAHW010009989">
    <property type="protein sequence ID" value="KAF9932711.1"/>
    <property type="molecule type" value="Genomic_DNA"/>
</dbReference>
<proteinExistence type="predicted"/>
<evidence type="ECO:0000256" key="1">
    <source>
        <dbReference type="SAM" id="MobiDB-lite"/>
    </source>
</evidence>
<reference evidence="2" key="1">
    <citation type="journal article" date="2020" name="Fungal Divers.">
        <title>Resolving the Mortierellaceae phylogeny through synthesis of multi-gene phylogenetics and phylogenomics.</title>
        <authorList>
            <person name="Vandepol N."/>
            <person name="Liber J."/>
            <person name="Desiro A."/>
            <person name="Na H."/>
            <person name="Kennedy M."/>
            <person name="Barry K."/>
            <person name="Grigoriev I.V."/>
            <person name="Miller A.N."/>
            <person name="O'Donnell K."/>
            <person name="Stajich J.E."/>
            <person name="Bonito G."/>
        </authorList>
    </citation>
    <scope>NUCLEOTIDE SEQUENCE</scope>
    <source>
        <strain evidence="2">MES-2147</strain>
    </source>
</reference>
<keyword evidence="3" id="KW-1185">Reference proteome</keyword>
<evidence type="ECO:0000313" key="2">
    <source>
        <dbReference type="EMBL" id="KAF9932711.1"/>
    </source>
</evidence>
<dbReference type="AlphaFoldDB" id="A0A9P6ILB5"/>
<sequence>MKYRWVQEDEIGMAIMYASTDMYSNPKYLGPLPTMDTMASLQSSQFATTSQLSGSLADASVIATPSTWTKSYSNDADEKKSLQSGEGDDESAVMASFSLSQLLPPSKKLNRVVSGSNPTAAAKENSVPQPVKQDISEKPAKKKTKTDRMALFFDGLDDDDVMSMDPVMQKSDQSSSIDIVPGTPQTPEPLV</sequence>